<dbReference type="PANTHER" id="PTHR37526:SF1">
    <property type="entry name" value="PROTEIN TUSB"/>
    <property type="match status" value="1"/>
</dbReference>
<comment type="similarity">
    <text evidence="3">Belongs to the DsrH/TusB family.</text>
</comment>
<evidence type="ECO:0000313" key="4">
    <source>
        <dbReference type="EMBL" id="CUX95747.1"/>
    </source>
</evidence>
<dbReference type="Gene3D" id="3.40.1260.10">
    <property type="entry name" value="DsrEFH-like"/>
    <property type="match status" value="1"/>
</dbReference>
<evidence type="ECO:0000313" key="5">
    <source>
        <dbReference type="Proteomes" id="UP000095665"/>
    </source>
</evidence>
<proteinExistence type="inferred from homology"/>
<reference evidence="5" key="1">
    <citation type="submission" date="2016-01" db="EMBL/GenBank/DDBJ databases">
        <authorList>
            <person name="Husnik F."/>
        </authorList>
    </citation>
    <scope>NUCLEOTIDE SEQUENCE [LARGE SCALE GENOMIC DNA]</scope>
</reference>
<comment type="subunit">
    <text evidence="3">Heterohexamer, formed by a dimer of trimers. The hexameric TusBCD complex contains 2 copies each of TusB, TusC and TusD. The TusBCD complex interacts with TusE.</text>
</comment>
<dbReference type="SUPFAM" id="SSF75169">
    <property type="entry name" value="DsrEFH-like"/>
    <property type="match status" value="1"/>
</dbReference>
<dbReference type="PANTHER" id="PTHR37526">
    <property type="entry name" value="PROTEIN TUSB"/>
    <property type="match status" value="1"/>
</dbReference>
<accession>A0A143WQC0</accession>
<dbReference type="RefSeq" id="WP_067497377.1">
    <property type="nucleotide sequence ID" value="NZ_LN999832.1"/>
</dbReference>
<keyword evidence="1 3" id="KW-0963">Cytoplasm</keyword>
<dbReference type="KEGG" id="ged:FVIR_GE00034"/>
<dbReference type="NCBIfam" id="TIGR03011">
    <property type="entry name" value="sulf_tusB_dsrH"/>
    <property type="match status" value="1"/>
</dbReference>
<dbReference type="AlphaFoldDB" id="A0A143WQC0"/>
<gene>
    <name evidence="3 4" type="primary">tusB</name>
    <name evidence="4" type="ORF">FVIR_GE00034</name>
</gene>
<sequence length="95" mass="10775">MLYTISRSPYAFDLLAFLRIVQPSDELLLLSDGVIAGLNGSLFENMLSASSLVLYALENDIIARGLFDYFSNNIAIISYNDFIRLTEKHIQHMAW</sequence>
<comment type="subcellular location">
    <subcellularLocation>
        <location evidence="3">Cytoplasm</location>
    </subcellularLocation>
</comment>
<dbReference type="HAMAP" id="MF_01564">
    <property type="entry name" value="Thiourid_synth_B"/>
    <property type="match status" value="1"/>
</dbReference>
<dbReference type="Proteomes" id="UP000095665">
    <property type="component" value="Chromosome I"/>
</dbReference>
<evidence type="ECO:0000256" key="2">
    <source>
        <dbReference type="ARBA" id="ARBA00022694"/>
    </source>
</evidence>
<dbReference type="GO" id="GO:1990228">
    <property type="term" value="C:sulfurtransferase complex"/>
    <property type="evidence" value="ECO:0007669"/>
    <property type="project" value="TreeGrafter"/>
</dbReference>
<organism evidence="4 5">
    <name type="scientific">Candidatus Gullanella endobia</name>
    <dbReference type="NCBI Taxonomy" id="1070130"/>
    <lineage>
        <taxon>Bacteria</taxon>
        <taxon>Pseudomonadati</taxon>
        <taxon>Pseudomonadota</taxon>
        <taxon>Gammaproteobacteria</taxon>
        <taxon>Enterobacterales</taxon>
        <taxon>Enterobacteriaceae</taxon>
        <taxon>Candidatus Gullanella</taxon>
    </lineage>
</organism>
<evidence type="ECO:0000256" key="3">
    <source>
        <dbReference type="HAMAP-Rule" id="MF_01564"/>
    </source>
</evidence>
<name>A0A143WQC0_9ENTR</name>
<protein>
    <recommendedName>
        <fullName evidence="3">Protein TusB</fullName>
    </recommendedName>
    <alternativeName>
        <fullName evidence="3">tRNA 2-thiouridine synthesizing protein B</fullName>
    </alternativeName>
</protein>
<evidence type="ECO:0000256" key="1">
    <source>
        <dbReference type="ARBA" id="ARBA00022490"/>
    </source>
</evidence>
<dbReference type="OrthoDB" id="9795117at2"/>
<dbReference type="InterPro" id="IPR023526">
    <property type="entry name" value="Sulphur_relay_TusB"/>
</dbReference>
<dbReference type="EMBL" id="LN999832">
    <property type="protein sequence ID" value="CUX95747.1"/>
    <property type="molecule type" value="Genomic_DNA"/>
</dbReference>
<dbReference type="InterPro" id="IPR027396">
    <property type="entry name" value="DsrEFH-like"/>
</dbReference>
<keyword evidence="2 3" id="KW-0819">tRNA processing</keyword>
<dbReference type="Pfam" id="PF04077">
    <property type="entry name" value="DsrH"/>
    <property type="match status" value="1"/>
</dbReference>
<comment type="function">
    <text evidence="3">Part of a sulfur-relay system required for 2-thiolation of 5-methylaminomethyl-2-thiouridine (mnm(5)s(2)U) at tRNA wobble positions.</text>
</comment>
<keyword evidence="5" id="KW-1185">Reference proteome</keyword>
<dbReference type="GO" id="GO:0002143">
    <property type="term" value="P:tRNA wobble position uridine thiolation"/>
    <property type="evidence" value="ECO:0007669"/>
    <property type="project" value="InterPro"/>
</dbReference>
<dbReference type="NCBIfam" id="NF010035">
    <property type="entry name" value="PRK13510.1"/>
    <property type="match status" value="1"/>
</dbReference>
<dbReference type="InterPro" id="IPR007215">
    <property type="entry name" value="Sulphur_relay_TusB/DsrH"/>
</dbReference>
<dbReference type="STRING" id="1070130.FVIR_GE00034"/>